<feature type="region of interest" description="Disordered" evidence="1">
    <location>
        <begin position="187"/>
        <end position="226"/>
    </location>
</feature>
<name>A0ABP9HMM1_9ACTN</name>
<comment type="caution">
    <text evidence="2">The sequence shown here is derived from an EMBL/GenBank/DDBJ whole genome shotgun (WGS) entry which is preliminary data.</text>
</comment>
<organism evidence="2 3">
    <name type="scientific">Yinghuangia aomiensis</name>
    <dbReference type="NCBI Taxonomy" id="676205"/>
    <lineage>
        <taxon>Bacteria</taxon>
        <taxon>Bacillati</taxon>
        <taxon>Actinomycetota</taxon>
        <taxon>Actinomycetes</taxon>
        <taxon>Kitasatosporales</taxon>
        <taxon>Streptomycetaceae</taxon>
        <taxon>Yinghuangia</taxon>
    </lineage>
</organism>
<proteinExistence type="predicted"/>
<evidence type="ECO:0000313" key="3">
    <source>
        <dbReference type="Proteomes" id="UP001500466"/>
    </source>
</evidence>
<protein>
    <submittedName>
        <fullName evidence="2">Uncharacterized protein</fullName>
    </submittedName>
</protein>
<gene>
    <name evidence="2" type="ORF">GCM10023205_46100</name>
</gene>
<accession>A0ABP9HMM1</accession>
<dbReference type="Proteomes" id="UP001500466">
    <property type="component" value="Unassembled WGS sequence"/>
</dbReference>
<evidence type="ECO:0000256" key="1">
    <source>
        <dbReference type="SAM" id="MobiDB-lite"/>
    </source>
</evidence>
<reference evidence="3" key="1">
    <citation type="journal article" date="2019" name="Int. J. Syst. Evol. Microbiol.">
        <title>The Global Catalogue of Microorganisms (GCM) 10K type strain sequencing project: providing services to taxonomists for standard genome sequencing and annotation.</title>
        <authorList>
            <consortium name="The Broad Institute Genomics Platform"/>
            <consortium name="The Broad Institute Genome Sequencing Center for Infectious Disease"/>
            <person name="Wu L."/>
            <person name="Ma J."/>
        </authorList>
    </citation>
    <scope>NUCLEOTIDE SEQUENCE [LARGE SCALE GENOMIC DNA]</scope>
    <source>
        <strain evidence="3">JCM 17986</strain>
    </source>
</reference>
<evidence type="ECO:0000313" key="2">
    <source>
        <dbReference type="EMBL" id="GAA4974271.1"/>
    </source>
</evidence>
<keyword evidence="3" id="KW-1185">Reference proteome</keyword>
<dbReference type="RefSeq" id="WP_345677517.1">
    <property type="nucleotide sequence ID" value="NZ_BAABHS010000016.1"/>
</dbReference>
<sequence>MRMPWRRRPTGLPERLLEAAGIPRRSLADTSDREVCREVAFRTVRRDNGALAGVLAVLEEELAGESEYELAVSFLEDLRNLSSHDLAVMRSSEEVRLLLGPRSTVCWNTVGGFWTEVARWCARTDRALEPMARFLDVDNPQLQALVWTGSRTLPGGERLGLAEALLFEKNGGTPIPGSAASRKCCVEPGKADRGGRSPAAEPAPLWPRSWTKPVRPTTSDRRARPAAVVQEALKDAA</sequence>
<dbReference type="EMBL" id="BAABHS010000016">
    <property type="protein sequence ID" value="GAA4974271.1"/>
    <property type="molecule type" value="Genomic_DNA"/>
</dbReference>